<dbReference type="GO" id="GO:0006865">
    <property type="term" value="P:amino acid transport"/>
    <property type="evidence" value="ECO:0007669"/>
    <property type="project" value="UniProtKB-KW"/>
</dbReference>
<feature type="transmembrane region" description="Helical" evidence="9">
    <location>
        <begin position="200"/>
        <end position="220"/>
    </location>
</feature>
<keyword evidence="2" id="KW-0813">Transport</keyword>
<dbReference type="EMBL" id="JACCCW010000002">
    <property type="protein sequence ID" value="NYF80792.1"/>
    <property type="molecule type" value="Genomic_DNA"/>
</dbReference>
<proteinExistence type="inferred from homology"/>
<evidence type="ECO:0000256" key="7">
    <source>
        <dbReference type="ARBA" id="ARBA00023136"/>
    </source>
</evidence>
<dbReference type="InterPro" id="IPR017779">
    <property type="entry name" value="ABC_UrtB_bac"/>
</dbReference>
<evidence type="ECO:0000256" key="6">
    <source>
        <dbReference type="ARBA" id="ARBA00022989"/>
    </source>
</evidence>
<dbReference type="PANTHER" id="PTHR11795:SF447">
    <property type="entry name" value="ABC TRANSPORTER PERMEASE PROTEIN"/>
    <property type="match status" value="1"/>
</dbReference>
<protein>
    <submittedName>
        <fullName evidence="10">Urea transport system permease protein</fullName>
    </submittedName>
</protein>
<evidence type="ECO:0000256" key="2">
    <source>
        <dbReference type="ARBA" id="ARBA00022448"/>
    </source>
</evidence>
<feature type="transmembrane region" description="Helical" evidence="9">
    <location>
        <begin position="20"/>
        <end position="38"/>
    </location>
</feature>
<keyword evidence="5" id="KW-0029">Amino-acid transport</keyword>
<dbReference type="PANTHER" id="PTHR11795">
    <property type="entry name" value="BRANCHED-CHAIN AMINO ACID TRANSPORT SYSTEM PERMEASE PROTEIN LIVH"/>
    <property type="match status" value="1"/>
</dbReference>
<evidence type="ECO:0000256" key="5">
    <source>
        <dbReference type="ARBA" id="ARBA00022970"/>
    </source>
</evidence>
<dbReference type="Proteomes" id="UP000589520">
    <property type="component" value="Unassembled WGS sequence"/>
</dbReference>
<gene>
    <name evidence="10" type="ORF">HDF17_003112</name>
</gene>
<dbReference type="GO" id="GO:0022857">
    <property type="term" value="F:transmembrane transporter activity"/>
    <property type="evidence" value="ECO:0007669"/>
    <property type="project" value="InterPro"/>
</dbReference>
<evidence type="ECO:0000256" key="8">
    <source>
        <dbReference type="ARBA" id="ARBA00037998"/>
    </source>
</evidence>
<dbReference type="InterPro" id="IPR052157">
    <property type="entry name" value="BCAA_transport_permease"/>
</dbReference>
<evidence type="ECO:0000256" key="9">
    <source>
        <dbReference type="SAM" id="Phobius"/>
    </source>
</evidence>
<dbReference type="InterPro" id="IPR001851">
    <property type="entry name" value="ABC_transp_permease"/>
</dbReference>
<feature type="transmembrane region" description="Helical" evidence="9">
    <location>
        <begin position="67"/>
        <end position="93"/>
    </location>
</feature>
<sequence length="303" mass="32220">MGHFAIVAGQIFNGFSVGSILLLIALGLALSFGLMNVINMAHGEMLMVGGYLSYLACKIVHGPMSLLFAFLFAFVGSALLGALLEVTIIRWLYGRPLDTLLATWGVSLILQQGARSLFGPIGVEVVAPAWLDGAVSFNHGFLAGLSMPYVRIFIIVVTVVVLGLLTLFIARTRWGLYLRAVHQDREMAQALGVNTKLVDLLVFSVGTGVAGLAGAALALIAPVTPTVGQNYIVYAFLVVIVGGLGSLFGTTLAALFVGLISSAVQMFTSVSLADVFLLVLVIVFIQFRPRGIIFARSRNMKEA</sequence>
<dbReference type="RefSeq" id="WP_179492447.1">
    <property type="nucleotide sequence ID" value="NZ_JACCCW010000002.1"/>
</dbReference>
<organism evidence="10 11">
    <name type="scientific">Granulicella arctica</name>
    <dbReference type="NCBI Taxonomy" id="940613"/>
    <lineage>
        <taxon>Bacteria</taxon>
        <taxon>Pseudomonadati</taxon>
        <taxon>Acidobacteriota</taxon>
        <taxon>Terriglobia</taxon>
        <taxon>Terriglobales</taxon>
        <taxon>Acidobacteriaceae</taxon>
        <taxon>Granulicella</taxon>
    </lineage>
</organism>
<keyword evidence="6 9" id="KW-1133">Transmembrane helix</keyword>
<evidence type="ECO:0000256" key="4">
    <source>
        <dbReference type="ARBA" id="ARBA00022692"/>
    </source>
</evidence>
<reference evidence="10 11" key="1">
    <citation type="submission" date="2020-07" db="EMBL/GenBank/DDBJ databases">
        <title>Genomic Encyclopedia of Type Strains, Phase IV (KMG-V): Genome sequencing to study the core and pangenomes of soil and plant-associated prokaryotes.</title>
        <authorList>
            <person name="Whitman W."/>
        </authorList>
    </citation>
    <scope>NUCLEOTIDE SEQUENCE [LARGE SCALE GENOMIC DNA]</scope>
    <source>
        <strain evidence="10 11">X4EP2</strain>
    </source>
</reference>
<feature type="transmembrane region" description="Helical" evidence="9">
    <location>
        <begin position="149"/>
        <end position="170"/>
    </location>
</feature>
<comment type="caution">
    <text evidence="10">The sequence shown here is derived from an EMBL/GenBank/DDBJ whole genome shotgun (WGS) entry which is preliminary data.</text>
</comment>
<name>A0A7Y9PJ44_9BACT</name>
<dbReference type="CDD" id="cd06582">
    <property type="entry name" value="TM_PBP1_LivH_like"/>
    <property type="match status" value="1"/>
</dbReference>
<comment type="similarity">
    <text evidence="8">Belongs to the binding-protein-dependent transport system permease family. LivHM subfamily.</text>
</comment>
<feature type="transmembrane region" description="Helical" evidence="9">
    <location>
        <begin position="266"/>
        <end position="287"/>
    </location>
</feature>
<evidence type="ECO:0000313" key="10">
    <source>
        <dbReference type="EMBL" id="NYF80792.1"/>
    </source>
</evidence>
<dbReference type="GO" id="GO:0005886">
    <property type="term" value="C:plasma membrane"/>
    <property type="evidence" value="ECO:0007669"/>
    <property type="project" value="UniProtKB-SubCell"/>
</dbReference>
<feature type="transmembrane region" description="Helical" evidence="9">
    <location>
        <begin position="232"/>
        <end position="260"/>
    </location>
</feature>
<keyword evidence="3" id="KW-1003">Cell membrane</keyword>
<accession>A0A7Y9PJ44</accession>
<comment type="subcellular location">
    <subcellularLocation>
        <location evidence="1">Cell membrane</location>
        <topology evidence="1">Multi-pass membrane protein</topology>
    </subcellularLocation>
</comment>
<evidence type="ECO:0000256" key="1">
    <source>
        <dbReference type="ARBA" id="ARBA00004651"/>
    </source>
</evidence>
<dbReference type="Pfam" id="PF02653">
    <property type="entry name" value="BPD_transp_2"/>
    <property type="match status" value="1"/>
</dbReference>
<evidence type="ECO:0000313" key="11">
    <source>
        <dbReference type="Proteomes" id="UP000589520"/>
    </source>
</evidence>
<dbReference type="AlphaFoldDB" id="A0A7Y9PJ44"/>
<keyword evidence="4 9" id="KW-0812">Transmembrane</keyword>
<keyword evidence="11" id="KW-1185">Reference proteome</keyword>
<evidence type="ECO:0000256" key="3">
    <source>
        <dbReference type="ARBA" id="ARBA00022475"/>
    </source>
</evidence>
<keyword evidence="7 9" id="KW-0472">Membrane</keyword>
<dbReference type="NCBIfam" id="TIGR03409">
    <property type="entry name" value="urea_trans_UrtB"/>
    <property type="match status" value="1"/>
</dbReference>